<evidence type="ECO:0000256" key="3">
    <source>
        <dbReference type="ARBA" id="ARBA00022737"/>
    </source>
</evidence>
<feature type="compositionally biased region" description="Basic and acidic residues" evidence="7">
    <location>
        <begin position="102"/>
        <end position="121"/>
    </location>
</feature>
<dbReference type="GeneID" id="9063552"/>
<feature type="compositionally biased region" description="Gly residues" evidence="7">
    <location>
        <begin position="246"/>
        <end position="257"/>
    </location>
</feature>
<feature type="compositionally biased region" description="Basic and acidic residues" evidence="7">
    <location>
        <begin position="267"/>
        <end position="302"/>
    </location>
</feature>
<dbReference type="Proteomes" id="UP000007800">
    <property type="component" value="Unassembled WGS sequence"/>
</dbReference>
<evidence type="ECO:0000256" key="4">
    <source>
        <dbReference type="ARBA" id="ARBA00022884"/>
    </source>
</evidence>
<feature type="region of interest" description="Disordered" evidence="7">
    <location>
        <begin position="31"/>
        <end position="144"/>
    </location>
</feature>
<reference evidence="9 10" key="1">
    <citation type="submission" date="2008-07" db="EMBL/GenBank/DDBJ databases">
        <authorList>
            <person name="El-Sayed N."/>
            <person name="Caler E."/>
            <person name="Inman J."/>
            <person name="Amedeo P."/>
            <person name="Hass B."/>
            <person name="Wortman J."/>
        </authorList>
    </citation>
    <scope>NUCLEOTIDE SEQUENCE [LARGE SCALE GENOMIC DNA]</scope>
    <source>
        <strain evidence="10">ATCC 50983 / TXsc</strain>
    </source>
</reference>
<evidence type="ECO:0000256" key="7">
    <source>
        <dbReference type="SAM" id="MobiDB-lite"/>
    </source>
</evidence>
<keyword evidence="4 6" id="KW-0694">RNA-binding</keyword>
<feature type="domain" description="RRM" evidence="8">
    <location>
        <begin position="151"/>
        <end position="225"/>
    </location>
</feature>
<dbReference type="GO" id="GO:0005634">
    <property type="term" value="C:nucleus"/>
    <property type="evidence" value="ECO:0007669"/>
    <property type="project" value="UniProtKB-SubCell"/>
</dbReference>
<evidence type="ECO:0000313" key="10">
    <source>
        <dbReference type="Proteomes" id="UP000007800"/>
    </source>
</evidence>
<evidence type="ECO:0000256" key="1">
    <source>
        <dbReference type="ARBA" id="ARBA00004123"/>
    </source>
</evidence>
<dbReference type="AlphaFoldDB" id="C5KGC1"/>
<keyword evidence="10" id="KW-1185">Reference proteome</keyword>
<feature type="compositionally biased region" description="Basic and acidic residues" evidence="7">
    <location>
        <begin position="320"/>
        <end position="333"/>
    </location>
</feature>
<keyword evidence="2" id="KW-0507">mRNA processing</keyword>
<dbReference type="GO" id="GO:0003729">
    <property type="term" value="F:mRNA binding"/>
    <property type="evidence" value="ECO:0007669"/>
    <property type="project" value="TreeGrafter"/>
</dbReference>
<dbReference type="SUPFAM" id="SSF54928">
    <property type="entry name" value="RNA-binding domain, RBD"/>
    <property type="match status" value="1"/>
</dbReference>
<evidence type="ECO:0000256" key="6">
    <source>
        <dbReference type="PROSITE-ProRule" id="PRU00176"/>
    </source>
</evidence>
<feature type="region of interest" description="Disordered" evidence="7">
    <location>
        <begin position="432"/>
        <end position="463"/>
    </location>
</feature>
<dbReference type="InterPro" id="IPR012677">
    <property type="entry name" value="Nucleotide-bd_a/b_plait_sf"/>
</dbReference>
<name>C5KGC1_PERM5</name>
<dbReference type="CDD" id="cd00590">
    <property type="entry name" value="RRM_SF"/>
    <property type="match status" value="2"/>
</dbReference>
<dbReference type="GO" id="GO:0005737">
    <property type="term" value="C:cytoplasm"/>
    <property type="evidence" value="ECO:0007669"/>
    <property type="project" value="TreeGrafter"/>
</dbReference>
<comment type="subcellular location">
    <subcellularLocation>
        <location evidence="1">Nucleus</location>
    </subcellularLocation>
</comment>
<accession>C5KGC1</accession>
<gene>
    <name evidence="9" type="ORF">Pmar_PMAR021075</name>
</gene>
<evidence type="ECO:0000256" key="5">
    <source>
        <dbReference type="ARBA" id="ARBA00023242"/>
    </source>
</evidence>
<dbReference type="OrthoDB" id="1099063at2759"/>
<dbReference type="Pfam" id="PF00076">
    <property type="entry name" value="RRM_1"/>
    <property type="match status" value="2"/>
</dbReference>
<dbReference type="InterPro" id="IPR050374">
    <property type="entry name" value="RRT5_SRSF_SR"/>
</dbReference>
<evidence type="ECO:0000259" key="8">
    <source>
        <dbReference type="PROSITE" id="PS50102"/>
    </source>
</evidence>
<dbReference type="InterPro" id="IPR035979">
    <property type="entry name" value="RBD_domain_sf"/>
</dbReference>
<proteinExistence type="predicted"/>
<dbReference type="SMART" id="SM00360">
    <property type="entry name" value="RRM"/>
    <property type="match status" value="2"/>
</dbReference>
<dbReference type="EMBL" id="GG672918">
    <property type="protein sequence ID" value="EER16477.1"/>
    <property type="molecule type" value="Genomic_DNA"/>
</dbReference>
<protein>
    <submittedName>
        <fullName evidence="9">Arginine/serine-rich splicing factor, putative</fullName>
    </submittedName>
</protein>
<dbReference type="PANTHER" id="PTHR23003">
    <property type="entry name" value="RNA RECOGNITION MOTIF RRM DOMAIN CONTAINING PROTEIN"/>
    <property type="match status" value="1"/>
</dbReference>
<feature type="compositionally biased region" description="Basic and acidic residues" evidence="7">
    <location>
        <begin position="448"/>
        <end position="457"/>
    </location>
</feature>
<feature type="compositionally biased region" description="Basic residues" evidence="7">
    <location>
        <begin position="122"/>
        <end position="133"/>
    </location>
</feature>
<dbReference type="InParanoid" id="C5KGC1"/>
<feature type="compositionally biased region" description="Basic and acidic residues" evidence="7">
    <location>
        <begin position="228"/>
        <end position="243"/>
    </location>
</feature>
<dbReference type="PROSITE" id="PS50102">
    <property type="entry name" value="RRM"/>
    <property type="match status" value="1"/>
</dbReference>
<feature type="region of interest" description="Disordered" evidence="7">
    <location>
        <begin position="224"/>
        <end position="355"/>
    </location>
</feature>
<keyword evidence="3" id="KW-0677">Repeat</keyword>
<organism evidence="10">
    <name type="scientific">Perkinsus marinus (strain ATCC 50983 / TXsc)</name>
    <dbReference type="NCBI Taxonomy" id="423536"/>
    <lineage>
        <taxon>Eukaryota</taxon>
        <taxon>Sar</taxon>
        <taxon>Alveolata</taxon>
        <taxon>Perkinsozoa</taxon>
        <taxon>Perkinsea</taxon>
        <taxon>Perkinsida</taxon>
        <taxon>Perkinsidae</taxon>
        <taxon>Perkinsus</taxon>
    </lineage>
</organism>
<keyword evidence="5" id="KW-0539">Nucleus</keyword>
<dbReference type="PANTHER" id="PTHR23003:SF62">
    <property type="entry name" value="SERINE_ARGININE (SR)-TYPE SHUTTLING MRNA BINDING PROTEIN NPL3"/>
    <property type="match status" value="1"/>
</dbReference>
<evidence type="ECO:0000256" key="2">
    <source>
        <dbReference type="ARBA" id="ARBA00022664"/>
    </source>
</evidence>
<dbReference type="RefSeq" id="XP_002784681.1">
    <property type="nucleotide sequence ID" value="XM_002784635.1"/>
</dbReference>
<dbReference type="GO" id="GO:0006397">
    <property type="term" value="P:mRNA processing"/>
    <property type="evidence" value="ECO:0007669"/>
    <property type="project" value="UniProtKB-KW"/>
</dbReference>
<sequence length="463" mass="51495">MRVISKVLHLAGWLVGDSPVVESPVKSPIINQDSELSEPPRADGSAVQQRAFKGLSGQPIVTADDSVSCTAHMDASRTAPARGSSSTDSADSDNGRRQKSLSGDRRRESSHDDEIRREPRRDRSRSRSTPRRYGRAEITPARATTEGGCASRIWIGGLPSDVREAELEDRFGKIGRVVGVKICQSSRDTYAFLQFDSETAAADAIEDVDQTKFGGFTIKVAHATRQSTENRRPNDSYNRDWRRPSYGGGRWNGGGNYNEGYSSGNRRSYDRRGSGGDWYREDSRGGRRDDYGRDIAARRDYPDYSPPSSRSRAAEPQGSWDREGGRGGRRVEGDNGVSFYGDRESSRPGRYGGAPRGAVQLKLENLPEDMSWQELKQLGKDYGSSCSFARTFREGRVCCGVLEYTDSAQVDDVIKALDNRRIQGCTERLRVTRNEGSRNTGDDDDSSYDIKRYDRAPRGGMRY</sequence>
<evidence type="ECO:0000313" key="9">
    <source>
        <dbReference type="EMBL" id="EER16477.1"/>
    </source>
</evidence>
<dbReference type="InterPro" id="IPR000504">
    <property type="entry name" value="RRM_dom"/>
</dbReference>
<dbReference type="Gene3D" id="3.30.70.330">
    <property type="match status" value="2"/>
</dbReference>